<name>A0ABD5WI32_9EURY</name>
<accession>A0ABD5WI32</accession>
<feature type="compositionally biased region" description="Low complexity" evidence="1">
    <location>
        <begin position="135"/>
        <end position="166"/>
    </location>
</feature>
<feature type="non-terminal residue" evidence="2">
    <location>
        <position position="235"/>
    </location>
</feature>
<keyword evidence="3" id="KW-1185">Reference proteome</keyword>
<dbReference type="EMBL" id="JBHTAH010000010">
    <property type="protein sequence ID" value="MFC7070464.1"/>
    <property type="molecule type" value="Genomic_DNA"/>
</dbReference>
<evidence type="ECO:0000313" key="3">
    <source>
        <dbReference type="Proteomes" id="UP001596461"/>
    </source>
</evidence>
<feature type="region of interest" description="Disordered" evidence="1">
    <location>
        <begin position="119"/>
        <end position="207"/>
    </location>
</feature>
<dbReference type="Proteomes" id="UP001596461">
    <property type="component" value="Unassembled WGS sequence"/>
</dbReference>
<organism evidence="2 3">
    <name type="scientific">Halobaculum lipolyticum</name>
    <dbReference type="NCBI Taxonomy" id="3032001"/>
    <lineage>
        <taxon>Archaea</taxon>
        <taxon>Methanobacteriati</taxon>
        <taxon>Methanobacteriota</taxon>
        <taxon>Stenosarchaea group</taxon>
        <taxon>Halobacteria</taxon>
        <taxon>Halobacteriales</taxon>
        <taxon>Haloferacaceae</taxon>
        <taxon>Halobaculum</taxon>
    </lineage>
</organism>
<feature type="region of interest" description="Disordered" evidence="1">
    <location>
        <begin position="1"/>
        <end position="30"/>
    </location>
</feature>
<evidence type="ECO:0000313" key="2">
    <source>
        <dbReference type="EMBL" id="MFC7070464.1"/>
    </source>
</evidence>
<gene>
    <name evidence="2" type="ORF">ACFQL9_12500</name>
</gene>
<proteinExistence type="predicted"/>
<protein>
    <recommendedName>
        <fullName evidence="4">VWA containing CoxE family protein</fullName>
    </recommendedName>
</protein>
<evidence type="ECO:0008006" key="4">
    <source>
        <dbReference type="Google" id="ProtNLM"/>
    </source>
</evidence>
<reference evidence="2 3" key="1">
    <citation type="journal article" date="2019" name="Int. J. Syst. Evol. Microbiol.">
        <title>The Global Catalogue of Microorganisms (GCM) 10K type strain sequencing project: providing services to taxonomists for standard genome sequencing and annotation.</title>
        <authorList>
            <consortium name="The Broad Institute Genomics Platform"/>
            <consortium name="The Broad Institute Genome Sequencing Center for Infectious Disease"/>
            <person name="Wu L."/>
            <person name="Ma J."/>
        </authorList>
    </citation>
    <scope>NUCLEOTIDE SEQUENCE [LARGE SCALE GENOMIC DNA]</scope>
    <source>
        <strain evidence="2 3">DT31</strain>
    </source>
</reference>
<feature type="compositionally biased region" description="Basic and acidic residues" evidence="1">
    <location>
        <begin position="187"/>
        <end position="202"/>
    </location>
</feature>
<evidence type="ECO:0000256" key="1">
    <source>
        <dbReference type="SAM" id="MobiDB-lite"/>
    </source>
</evidence>
<comment type="caution">
    <text evidence="2">The sequence shown here is derived from an EMBL/GenBank/DDBJ whole genome shotgun (WGS) entry which is preliminary data.</text>
</comment>
<sequence length="235" mass="23641">MTERNGHDPGRAGNGAGANPLAAGGGGDGVPDFREARRHVLIEVVRFAAVLRRDGVDVPPSGTLAAARALAVVGLSDRDRAEAALRASLLSDASGADAFEEAFPSFWHRLRSGLSAIATADGGPERDVDDGAGGDDPTTPDAVAPASDGAASADDETLAGADPPALDADDADGGRPEIRIPTGRRQATGERAAEDGEHDARRASAIAGGETVEAAVAPTTADRNAVARLVDALAT</sequence>
<feature type="compositionally biased region" description="Basic and acidic residues" evidence="1">
    <location>
        <begin position="1"/>
        <end position="10"/>
    </location>
</feature>
<dbReference type="AlphaFoldDB" id="A0ABD5WI32"/>